<dbReference type="EMBL" id="HBEW01002205">
    <property type="protein sequence ID" value="CAD8578570.1"/>
    <property type="molecule type" value="Transcribed_RNA"/>
</dbReference>
<evidence type="ECO:0000256" key="10">
    <source>
        <dbReference type="SAM" id="MobiDB-lite"/>
    </source>
</evidence>
<feature type="compositionally biased region" description="Basic and acidic residues" evidence="10">
    <location>
        <begin position="408"/>
        <end position="423"/>
    </location>
</feature>
<feature type="region of interest" description="Disordered" evidence="10">
    <location>
        <begin position="489"/>
        <end position="544"/>
    </location>
</feature>
<keyword evidence="6 9" id="KW-0472">Membrane</keyword>
<dbReference type="SUPFAM" id="SSF63887">
    <property type="entry name" value="P-domain of calnexin/calreticulin"/>
    <property type="match status" value="1"/>
</dbReference>
<keyword evidence="3 9" id="KW-0812">Transmembrane</keyword>
<feature type="region of interest" description="Disordered" evidence="10">
    <location>
        <begin position="408"/>
        <end position="430"/>
    </location>
</feature>
<proteinExistence type="inferred from homology"/>
<dbReference type="Pfam" id="PF00262">
    <property type="entry name" value="Calreticulin"/>
    <property type="match status" value="1"/>
</dbReference>
<dbReference type="SUPFAM" id="SSF49899">
    <property type="entry name" value="Concanavalin A-like lectins/glucanases"/>
    <property type="match status" value="1"/>
</dbReference>
<dbReference type="GO" id="GO:0005509">
    <property type="term" value="F:calcium ion binding"/>
    <property type="evidence" value="ECO:0007669"/>
    <property type="project" value="InterPro"/>
</dbReference>
<evidence type="ECO:0000256" key="4">
    <source>
        <dbReference type="ARBA" id="ARBA00022824"/>
    </source>
</evidence>
<evidence type="ECO:0000256" key="6">
    <source>
        <dbReference type="ARBA" id="ARBA00023136"/>
    </source>
</evidence>
<dbReference type="PANTHER" id="PTHR11073:SF1">
    <property type="entry name" value="CALNEXIN 14D-RELATED"/>
    <property type="match status" value="1"/>
</dbReference>
<comment type="subcellular location">
    <subcellularLocation>
        <location evidence="1">Endoplasmic reticulum membrane</location>
        <topology evidence="1">Single-pass membrane protein</topology>
    </subcellularLocation>
</comment>
<feature type="disulfide bond" evidence="8">
    <location>
        <begin position="102"/>
        <end position="136"/>
    </location>
</feature>
<evidence type="ECO:0000256" key="7">
    <source>
        <dbReference type="ARBA" id="ARBA00023186"/>
    </source>
</evidence>
<sequence>MPMKVAVALAAASALATTSANAALVFSETFDDGDMRGWVASADEKYAGKATVRKAADTEDYGLYIPHEAKHYGVSKSLSEPFDPSEGMTLQFEARHETGLTCGGAYLKYLTADESFAPEKLDGETPYTVMFGPDKCGSTNKVHVIFRHKSPVDGSIEEKHLKNPPPMPTDENVHQYTLVVNANNTYAVSIDGEEKASGSLFEDFEPSFNPPAEIDDPSDEKPEDWVDEAQIEDPSATKPEDWDEDAPAMIPDMDAVKPADWLDNEEPEIEDEEAVIPEDWDVDEDGDWEAPMVPNPACQDVSGCGEWERPEKANPDYKGKWYPPMIDNPAYKGEWKAKQIPNPKFFEDSAPLKSIGNIGAVGVEIWTMSGGLVFDNILIDKTFEDIKAFSADTFEAKAEAVKKAVEAKAEKRAAEDEKRRARESSPPIGMDLYENLANKLPVGRDQALAVLSKLTVNPVIYYLLHIVSLFAVIVGLVMRFKGDGKAAKAQQQKDAKKKKNDDASDDEDANDEEEEEEEEKEQEETAAEENKDEKKPKRRLRRSS</sequence>
<protein>
    <recommendedName>
        <fullName evidence="12">Calnexin</fullName>
    </recommendedName>
</protein>
<dbReference type="PROSITE" id="PS00804">
    <property type="entry name" value="CALRETICULIN_2"/>
    <property type="match status" value="1"/>
</dbReference>
<feature type="signal peptide" evidence="9">
    <location>
        <begin position="1"/>
        <end position="22"/>
    </location>
</feature>
<gene>
    <name evidence="11" type="ORF">OMED0929_LOCUS1805</name>
</gene>
<dbReference type="FunFam" id="2.10.250.10:FF:000001">
    <property type="entry name" value="Calnexin homolog"/>
    <property type="match status" value="1"/>
</dbReference>
<reference evidence="11" key="1">
    <citation type="submission" date="2021-01" db="EMBL/GenBank/DDBJ databases">
        <authorList>
            <person name="Corre E."/>
            <person name="Pelletier E."/>
            <person name="Niang G."/>
            <person name="Scheremetjew M."/>
            <person name="Finn R."/>
            <person name="Kale V."/>
            <person name="Holt S."/>
            <person name="Cochrane G."/>
            <person name="Meng A."/>
            <person name="Brown T."/>
            <person name="Cohen L."/>
        </authorList>
    </citation>
    <scope>NUCLEOTIDE SEQUENCE</scope>
    <source>
        <strain evidence="11">Clade-D-RCC2572</strain>
    </source>
</reference>
<keyword evidence="8" id="KW-1015">Disulfide bond</keyword>
<dbReference type="GO" id="GO:0036503">
    <property type="term" value="P:ERAD pathway"/>
    <property type="evidence" value="ECO:0007669"/>
    <property type="project" value="TreeGrafter"/>
</dbReference>
<evidence type="ECO:0000256" key="8">
    <source>
        <dbReference type="PIRSR" id="PIRSR601580-3"/>
    </source>
</evidence>
<name>A0A7S0PJK5_9CHLO</name>
<dbReference type="GO" id="GO:0006457">
    <property type="term" value="P:protein folding"/>
    <property type="evidence" value="ECO:0007669"/>
    <property type="project" value="InterPro"/>
</dbReference>
<dbReference type="InterPro" id="IPR009033">
    <property type="entry name" value="Calreticulin/calnexin_P_dom_sf"/>
</dbReference>
<dbReference type="InterPro" id="IPR013320">
    <property type="entry name" value="ConA-like_dom_sf"/>
</dbReference>
<keyword evidence="7 9" id="KW-0143">Chaperone</keyword>
<keyword evidence="9" id="KW-0732">Signal</keyword>
<dbReference type="Gene3D" id="2.60.120.200">
    <property type="match status" value="1"/>
</dbReference>
<evidence type="ECO:0008006" key="12">
    <source>
        <dbReference type="Google" id="ProtNLM"/>
    </source>
</evidence>
<dbReference type="Gene3D" id="2.10.250.10">
    <property type="entry name" value="Calreticulin/calnexin, P domain"/>
    <property type="match status" value="1"/>
</dbReference>
<keyword evidence="4 9" id="KW-0256">Endoplasmic reticulum</keyword>
<dbReference type="InterPro" id="IPR001580">
    <property type="entry name" value="Calret/calnex"/>
</dbReference>
<feature type="region of interest" description="Disordered" evidence="10">
    <location>
        <begin position="201"/>
        <end position="225"/>
    </location>
</feature>
<dbReference type="PRINTS" id="PR00626">
    <property type="entry name" value="CALRETICULIN"/>
</dbReference>
<evidence type="ECO:0000313" key="11">
    <source>
        <dbReference type="EMBL" id="CAD8578570.1"/>
    </source>
</evidence>
<keyword evidence="5 9" id="KW-1133">Transmembrane helix</keyword>
<comment type="similarity">
    <text evidence="2 9">Belongs to the calreticulin family.</text>
</comment>
<feature type="compositionally biased region" description="Acidic residues" evidence="10">
    <location>
        <begin position="503"/>
        <end position="527"/>
    </location>
</feature>
<evidence type="ECO:0000256" key="9">
    <source>
        <dbReference type="RuleBase" id="RU362126"/>
    </source>
</evidence>
<dbReference type="InterPro" id="IPR018124">
    <property type="entry name" value="Calret/calnex_CS"/>
</dbReference>
<dbReference type="PANTHER" id="PTHR11073">
    <property type="entry name" value="CALRETICULIN AND CALNEXIN"/>
    <property type="match status" value="1"/>
</dbReference>
<organism evidence="11">
    <name type="scientific">Ostreococcus mediterraneus</name>
    <dbReference type="NCBI Taxonomy" id="1486918"/>
    <lineage>
        <taxon>Eukaryota</taxon>
        <taxon>Viridiplantae</taxon>
        <taxon>Chlorophyta</taxon>
        <taxon>Mamiellophyceae</taxon>
        <taxon>Mamiellales</taxon>
        <taxon>Bathycoccaceae</taxon>
        <taxon>Ostreococcus</taxon>
    </lineage>
</organism>
<dbReference type="AlphaFoldDB" id="A0A7S0PJK5"/>
<dbReference type="GO" id="GO:0005789">
    <property type="term" value="C:endoplasmic reticulum membrane"/>
    <property type="evidence" value="ECO:0007669"/>
    <property type="project" value="UniProtKB-SubCell"/>
</dbReference>
<evidence type="ECO:0000256" key="5">
    <source>
        <dbReference type="ARBA" id="ARBA00022989"/>
    </source>
</evidence>
<evidence type="ECO:0000256" key="2">
    <source>
        <dbReference type="ARBA" id="ARBA00010983"/>
    </source>
</evidence>
<feature type="chain" id="PRO_5031596845" description="Calnexin" evidence="9">
    <location>
        <begin position="23"/>
        <end position="544"/>
    </location>
</feature>
<feature type="compositionally biased region" description="Basic and acidic residues" evidence="10">
    <location>
        <begin position="489"/>
        <end position="502"/>
    </location>
</feature>
<accession>A0A7S0PJK5</accession>
<dbReference type="GO" id="GO:0051082">
    <property type="term" value="F:unfolded protein binding"/>
    <property type="evidence" value="ECO:0007669"/>
    <property type="project" value="InterPro"/>
</dbReference>
<evidence type="ECO:0000256" key="3">
    <source>
        <dbReference type="ARBA" id="ARBA00022692"/>
    </source>
</evidence>
<feature type="transmembrane region" description="Helical" evidence="9">
    <location>
        <begin position="459"/>
        <end position="478"/>
    </location>
</feature>
<evidence type="ECO:0000256" key="1">
    <source>
        <dbReference type="ARBA" id="ARBA00004389"/>
    </source>
</evidence>